<keyword evidence="2" id="KW-1185">Reference proteome</keyword>
<gene>
    <name evidence="1" type="ORF">GCM10007392_26520</name>
</gene>
<proteinExistence type="predicted"/>
<dbReference type="AlphaFoldDB" id="A0A918KBK6"/>
<protein>
    <recommendedName>
        <fullName evidence="3">Glycosyl transferase family 28 C-terminal domain-containing protein</fullName>
    </recommendedName>
</protein>
<evidence type="ECO:0008006" key="3">
    <source>
        <dbReference type="Google" id="ProtNLM"/>
    </source>
</evidence>
<evidence type="ECO:0000313" key="2">
    <source>
        <dbReference type="Proteomes" id="UP000626148"/>
    </source>
</evidence>
<reference evidence="1" key="2">
    <citation type="submission" date="2020-09" db="EMBL/GenBank/DDBJ databases">
        <authorList>
            <person name="Sun Q."/>
            <person name="Kim S."/>
        </authorList>
    </citation>
    <scope>NUCLEOTIDE SEQUENCE</scope>
    <source>
        <strain evidence="1">KCTC 22169</strain>
    </source>
</reference>
<reference evidence="1" key="1">
    <citation type="journal article" date="2014" name="Int. J. Syst. Evol. Microbiol.">
        <title>Complete genome sequence of Corynebacterium casei LMG S-19264T (=DSM 44701T), isolated from a smear-ripened cheese.</title>
        <authorList>
            <consortium name="US DOE Joint Genome Institute (JGI-PGF)"/>
            <person name="Walter F."/>
            <person name="Albersmeier A."/>
            <person name="Kalinowski J."/>
            <person name="Ruckert C."/>
        </authorList>
    </citation>
    <scope>NUCLEOTIDE SEQUENCE</scope>
    <source>
        <strain evidence="1">KCTC 22169</strain>
    </source>
</reference>
<accession>A0A918KBK6</accession>
<dbReference type="RefSeq" id="WP_189609398.1">
    <property type="nucleotide sequence ID" value="NZ_BMXR01000006.1"/>
</dbReference>
<dbReference type="SUPFAM" id="SSF53756">
    <property type="entry name" value="UDP-Glycosyltransferase/glycogen phosphorylase"/>
    <property type="match status" value="1"/>
</dbReference>
<sequence length="376" mass="41420">MNARKIVALFVLRGRPGLGHVIPGLALAKAAYDQGIEVHIATYSNGFHFLSSQGSIDIEYKLYNLDVQKKYLDWPGLCPYDHGVRIILPLIEEINADLCFFGGEYLMGPLTSGTQCKSVALFNPEIMINTEKNKTPSTYLLNLLESNDFLLPLDALPQGRPLINSTNIASKVMGCGYYTLPTCNTDNLNETVVVANGGGIEFPENTASYSSKVADPYNWVSETYTYTRDSIKHALECFNGNSTVKVFSCLGSDLNNTLQQLAEPERLEVKPVSLEYYRYLHTASLVISRAGVGFISDVKNIRGGKVVWALSGHDEQSLIASNFEESCADAYFSKSTSDLKRCIESASRPRAIDSDTNPNTGYQNAMKSLSCILNRV</sequence>
<name>A0A918KBK6_9GAMM</name>
<comment type="caution">
    <text evidence="1">The sequence shown here is derived from an EMBL/GenBank/DDBJ whole genome shotgun (WGS) entry which is preliminary data.</text>
</comment>
<dbReference type="EMBL" id="BMXR01000006">
    <property type="protein sequence ID" value="GGX57620.1"/>
    <property type="molecule type" value="Genomic_DNA"/>
</dbReference>
<organism evidence="1 2">
    <name type="scientific">Saccharospirillum salsuginis</name>
    <dbReference type="NCBI Taxonomy" id="418750"/>
    <lineage>
        <taxon>Bacteria</taxon>
        <taxon>Pseudomonadati</taxon>
        <taxon>Pseudomonadota</taxon>
        <taxon>Gammaproteobacteria</taxon>
        <taxon>Oceanospirillales</taxon>
        <taxon>Saccharospirillaceae</taxon>
        <taxon>Saccharospirillum</taxon>
    </lineage>
</organism>
<evidence type="ECO:0000313" key="1">
    <source>
        <dbReference type="EMBL" id="GGX57620.1"/>
    </source>
</evidence>
<dbReference type="Proteomes" id="UP000626148">
    <property type="component" value="Unassembled WGS sequence"/>
</dbReference>